<dbReference type="GO" id="GO:0034220">
    <property type="term" value="P:monoatomic ion transmembrane transport"/>
    <property type="evidence" value="ECO:0007669"/>
    <property type="project" value="InterPro"/>
</dbReference>
<organism evidence="6 7">
    <name type="scientific">Candidatus Pantoea soli</name>
    <dbReference type="NCBI Taxonomy" id="3098669"/>
    <lineage>
        <taxon>Bacteria</taxon>
        <taxon>Pseudomonadati</taxon>
        <taxon>Pseudomonadota</taxon>
        <taxon>Gammaproteobacteria</taxon>
        <taxon>Enterobacterales</taxon>
        <taxon>Erwiniaceae</taxon>
        <taxon>Pantoea</taxon>
    </lineage>
</organism>
<dbReference type="RefSeq" id="WP_145891916.1">
    <property type="nucleotide sequence ID" value="NZ_CP032704.1"/>
</dbReference>
<dbReference type="PRINTS" id="PR00183">
    <property type="entry name" value="ECOLIPORIN"/>
</dbReference>
<keyword evidence="7" id="KW-1185">Reference proteome</keyword>
<dbReference type="Proteomes" id="UP000319411">
    <property type="component" value="Plasmid unnamed2"/>
</dbReference>
<proteinExistence type="inferred from homology"/>
<feature type="signal peptide" evidence="5">
    <location>
        <begin position="1"/>
        <end position="20"/>
    </location>
</feature>
<evidence type="ECO:0000313" key="7">
    <source>
        <dbReference type="Proteomes" id="UP000319411"/>
    </source>
</evidence>
<dbReference type="InterPro" id="IPR023614">
    <property type="entry name" value="Porin_dom_sf"/>
</dbReference>
<comment type="subcellular location">
    <subcellularLocation>
        <location evidence="1">Cell outer membrane</location>
        <topology evidence="1">Multi-pass membrane protein</topology>
    </subcellularLocation>
</comment>
<geneLocation type="plasmid" evidence="6 7">
    <name>unnamed2</name>
</geneLocation>
<dbReference type="PANTHER" id="PTHR34501">
    <property type="entry name" value="PROTEIN YDDL-RELATED"/>
    <property type="match status" value="1"/>
</dbReference>
<name>A0A518XJM0_9GAMM</name>
<feature type="chain" id="PRO_5022232584" evidence="5">
    <location>
        <begin position="21"/>
        <end position="360"/>
    </location>
</feature>
<dbReference type="Pfam" id="PF00267">
    <property type="entry name" value="Porin_1"/>
    <property type="match status" value="1"/>
</dbReference>
<accession>A0A518XJM0</accession>
<evidence type="ECO:0000313" key="6">
    <source>
        <dbReference type="EMBL" id="QDY44380.1"/>
    </source>
</evidence>
<dbReference type="AlphaFoldDB" id="A0A518XJM0"/>
<evidence type="ECO:0000256" key="2">
    <source>
        <dbReference type="ARBA" id="ARBA00007539"/>
    </source>
</evidence>
<dbReference type="CDD" id="cd00342">
    <property type="entry name" value="gram_neg_porins"/>
    <property type="match status" value="1"/>
</dbReference>
<keyword evidence="3 5" id="KW-0732">Signal</keyword>
<evidence type="ECO:0000256" key="3">
    <source>
        <dbReference type="ARBA" id="ARBA00022729"/>
    </source>
</evidence>
<dbReference type="Gene3D" id="2.40.160.10">
    <property type="entry name" value="Porin"/>
    <property type="match status" value="1"/>
</dbReference>
<protein>
    <submittedName>
        <fullName evidence="6">Porin OmpC</fullName>
    </submittedName>
</protein>
<keyword evidence="4" id="KW-0472">Membrane</keyword>
<evidence type="ECO:0000256" key="1">
    <source>
        <dbReference type="ARBA" id="ARBA00004571"/>
    </source>
</evidence>
<dbReference type="KEGG" id="pdis:D8B20_20905"/>
<dbReference type="EMBL" id="CP032704">
    <property type="protein sequence ID" value="QDY44380.1"/>
    <property type="molecule type" value="Genomic_DNA"/>
</dbReference>
<dbReference type="PANTHER" id="PTHR34501:SF2">
    <property type="entry name" value="OUTER MEMBRANE PORIN F-RELATED"/>
    <property type="match status" value="1"/>
</dbReference>
<dbReference type="InterPro" id="IPR050298">
    <property type="entry name" value="Gram-neg_bact_OMP"/>
</dbReference>
<dbReference type="GO" id="GO:0015288">
    <property type="term" value="F:porin activity"/>
    <property type="evidence" value="ECO:0007669"/>
    <property type="project" value="InterPro"/>
</dbReference>
<reference evidence="6 7" key="1">
    <citation type="submission" date="2018-10" db="EMBL/GenBank/DDBJ databases">
        <title>Genome Sequencing of Pantoea dispersa DSM 32899.</title>
        <authorList>
            <person name="Nawrath M."/>
            <person name="Ottenheim C."/>
            <person name="Wilm A."/>
            <person name="Zimmermann W."/>
            <person name="Wu J.C."/>
        </authorList>
    </citation>
    <scope>NUCLEOTIDE SEQUENCE [LARGE SCALE GENOMIC DNA]</scope>
    <source>
        <strain evidence="6 7">DSM 32899</strain>
        <plasmid evidence="6 7">unnamed2</plasmid>
    </source>
</reference>
<dbReference type="InterPro" id="IPR001702">
    <property type="entry name" value="Porin_Gram-ve"/>
</dbReference>
<dbReference type="PRINTS" id="PR00182">
    <property type="entry name" value="ECOLNEIPORIN"/>
</dbReference>
<comment type="similarity">
    <text evidence="2">Belongs to the Gram-negative porin family.</text>
</comment>
<sequence>MKIKLIAALVALTSFNSVHAAEIYNKDGNKLDVYGKAVARHYFSQNESVDGDNTYVRFGFKGETQISNELTGYGQWEYNVQANNSEGGSDAQKGNKTRLGFAGLKWGNYGSLDYGRNFGVVFDVASVTDTPVIFDDQTFSNTDNFLTGRGNGFLTYRNRNFFGAVDGLNFALQYQGENSANTNNGADRDIMRSNGDGYGASVSYDIGYDITVLGAYASSKRTDAQNSLFFGEGKRADIWAGGLKYDDGSLYLAATYAQAHNLTPIRSLGYANKSENLELVARYTFENGIVPGVGYFRSKGKDIEVVGDQDLLNYWDFSLSYYFNKNMSVYVDYKLNRVNKDNVLGIAHDDQTGLGLTYQF</sequence>
<dbReference type="InterPro" id="IPR001897">
    <property type="entry name" value="Porin_gammaproteobac"/>
</dbReference>
<keyword evidence="6" id="KW-0614">Plasmid</keyword>
<evidence type="ECO:0000256" key="4">
    <source>
        <dbReference type="ARBA" id="ARBA00023136"/>
    </source>
</evidence>
<dbReference type="OrthoDB" id="7055111at2"/>
<dbReference type="InterPro" id="IPR033900">
    <property type="entry name" value="Gram_neg_porin_domain"/>
</dbReference>
<dbReference type="GO" id="GO:0009279">
    <property type="term" value="C:cell outer membrane"/>
    <property type="evidence" value="ECO:0007669"/>
    <property type="project" value="UniProtKB-SubCell"/>
</dbReference>
<evidence type="ECO:0000256" key="5">
    <source>
        <dbReference type="SAM" id="SignalP"/>
    </source>
</evidence>
<gene>
    <name evidence="6" type="ORF">D8B20_20905</name>
</gene>
<dbReference type="SUPFAM" id="SSF56935">
    <property type="entry name" value="Porins"/>
    <property type="match status" value="1"/>
</dbReference>